<dbReference type="Pfam" id="PF03466">
    <property type="entry name" value="LysR_substrate"/>
    <property type="match status" value="1"/>
</dbReference>
<proteinExistence type="inferred from homology"/>
<dbReference type="GO" id="GO:0043565">
    <property type="term" value="F:sequence-specific DNA binding"/>
    <property type="evidence" value="ECO:0007669"/>
    <property type="project" value="TreeGrafter"/>
</dbReference>
<dbReference type="PROSITE" id="PS50931">
    <property type="entry name" value="HTH_LYSR"/>
    <property type="match status" value="1"/>
</dbReference>
<keyword evidence="4" id="KW-0804">Transcription</keyword>
<keyword evidence="7" id="KW-1185">Reference proteome</keyword>
<dbReference type="KEGG" id="rhg:EXZ61_05150"/>
<keyword evidence="3" id="KW-0238">DNA-binding</keyword>
<comment type="similarity">
    <text evidence="1">Belongs to the LysR transcriptional regulatory family.</text>
</comment>
<dbReference type="Gene3D" id="1.10.10.10">
    <property type="entry name" value="Winged helix-like DNA-binding domain superfamily/Winged helix DNA-binding domain"/>
    <property type="match status" value="1"/>
</dbReference>
<dbReference type="GO" id="GO:0003700">
    <property type="term" value="F:DNA-binding transcription factor activity"/>
    <property type="evidence" value="ECO:0007669"/>
    <property type="project" value="InterPro"/>
</dbReference>
<protein>
    <submittedName>
        <fullName evidence="6">LysR family transcriptional regulator</fullName>
    </submittedName>
</protein>
<keyword evidence="2" id="KW-0805">Transcription regulation</keyword>
<reference evidence="7" key="1">
    <citation type="submission" date="2019-02" db="EMBL/GenBank/DDBJ databases">
        <title>Complete genome sequence of Rhodoferax sp. Gr-4.</title>
        <authorList>
            <person name="Jin L."/>
        </authorList>
    </citation>
    <scope>NUCLEOTIDE SEQUENCE [LARGE SCALE GENOMIC DNA]</scope>
    <source>
        <strain evidence="7">Gr-4</strain>
    </source>
</reference>
<dbReference type="AlphaFoldDB" id="A0A515ELS2"/>
<dbReference type="InterPro" id="IPR036390">
    <property type="entry name" value="WH_DNA-bd_sf"/>
</dbReference>
<reference evidence="7" key="2">
    <citation type="journal article" date="2020" name="Int. J. Syst. Evol. Microbiol.">
        <title>Genomic insights into a novel species Rhodoferax aquaticus sp. nov., isolated from freshwater.</title>
        <authorList>
            <person name="Li T."/>
            <person name="Zhuo Y."/>
            <person name="Jin C.Z."/>
            <person name="Wu X."/>
            <person name="Ko S.R."/>
            <person name="Jin F.J."/>
            <person name="Ahn C.Y."/>
            <person name="Oh H.M."/>
            <person name="Lee H.G."/>
            <person name="Jin L."/>
        </authorList>
    </citation>
    <scope>NUCLEOTIDE SEQUENCE [LARGE SCALE GENOMIC DNA]</scope>
    <source>
        <strain evidence="7">Gr-4</strain>
    </source>
</reference>
<dbReference type="SUPFAM" id="SSF53850">
    <property type="entry name" value="Periplasmic binding protein-like II"/>
    <property type="match status" value="1"/>
</dbReference>
<evidence type="ECO:0000256" key="1">
    <source>
        <dbReference type="ARBA" id="ARBA00009437"/>
    </source>
</evidence>
<dbReference type="Gene3D" id="3.40.190.290">
    <property type="match status" value="1"/>
</dbReference>
<feature type="domain" description="HTH lysR-type" evidence="5">
    <location>
        <begin position="1"/>
        <end position="62"/>
    </location>
</feature>
<dbReference type="Pfam" id="PF00126">
    <property type="entry name" value="HTH_1"/>
    <property type="match status" value="1"/>
</dbReference>
<dbReference type="EMBL" id="CP036282">
    <property type="protein sequence ID" value="QDL53613.1"/>
    <property type="molecule type" value="Genomic_DNA"/>
</dbReference>
<gene>
    <name evidence="6" type="ORF">EXZ61_05150</name>
</gene>
<sequence length="316" mass="33884">MDATQRVRAMLSFVQAADRGSFAAAARALGISSAAVGKNVAGLEGALGVRLMNRSTRSLQLTSEGQAFLQGAREAIDALDAAIDTVAAQRAHPQGRVRVSTSNAFGHRYLLPLLPRLAEKYPAIVMELDFDDRKVDIVRDGFDIAVRGGQLTDSSLESRHICNLVTVLVAAPSYLAKFGVPKRVHDLDHHRLIAVRFLTGQTSAWTFAVAGALQERLPEPCALVVSDPQAAVEAAVSGMGIAQIGLHHAWIHLKAGQLKVVLAKAHHSGSRSMALQYPHRALVAPRVRVTVDFLLQELAHAEALHASLSELQAFSA</sequence>
<dbReference type="InterPro" id="IPR058163">
    <property type="entry name" value="LysR-type_TF_proteobact-type"/>
</dbReference>
<dbReference type="InterPro" id="IPR036388">
    <property type="entry name" value="WH-like_DNA-bd_sf"/>
</dbReference>
<dbReference type="CDD" id="cd08422">
    <property type="entry name" value="PBP2_CrgA_like"/>
    <property type="match status" value="1"/>
</dbReference>
<evidence type="ECO:0000313" key="6">
    <source>
        <dbReference type="EMBL" id="QDL53613.1"/>
    </source>
</evidence>
<evidence type="ECO:0000256" key="2">
    <source>
        <dbReference type="ARBA" id="ARBA00023015"/>
    </source>
</evidence>
<dbReference type="InterPro" id="IPR005119">
    <property type="entry name" value="LysR_subst-bd"/>
</dbReference>
<evidence type="ECO:0000256" key="4">
    <source>
        <dbReference type="ARBA" id="ARBA00023163"/>
    </source>
</evidence>
<dbReference type="PANTHER" id="PTHR30537">
    <property type="entry name" value="HTH-TYPE TRANSCRIPTIONAL REGULATOR"/>
    <property type="match status" value="1"/>
</dbReference>
<evidence type="ECO:0000259" key="5">
    <source>
        <dbReference type="PROSITE" id="PS50931"/>
    </source>
</evidence>
<dbReference type="FunFam" id="1.10.10.10:FF:000001">
    <property type="entry name" value="LysR family transcriptional regulator"/>
    <property type="match status" value="1"/>
</dbReference>
<name>A0A515ELS2_9BURK</name>
<organism evidence="6 7">
    <name type="scientific">Rhodoferax aquaticus</name>
    <dbReference type="NCBI Taxonomy" id="2527691"/>
    <lineage>
        <taxon>Bacteria</taxon>
        <taxon>Pseudomonadati</taxon>
        <taxon>Pseudomonadota</taxon>
        <taxon>Betaproteobacteria</taxon>
        <taxon>Burkholderiales</taxon>
        <taxon>Comamonadaceae</taxon>
        <taxon>Rhodoferax</taxon>
    </lineage>
</organism>
<dbReference type="PANTHER" id="PTHR30537:SF72">
    <property type="entry name" value="LYSR FAMILY TRANSCRIPTIONAL REGULATOR"/>
    <property type="match status" value="1"/>
</dbReference>
<dbReference type="RefSeq" id="WP_142809673.1">
    <property type="nucleotide sequence ID" value="NZ_CP036282.1"/>
</dbReference>
<dbReference type="SUPFAM" id="SSF46785">
    <property type="entry name" value="Winged helix' DNA-binding domain"/>
    <property type="match status" value="1"/>
</dbReference>
<dbReference type="InterPro" id="IPR000847">
    <property type="entry name" value="LysR_HTH_N"/>
</dbReference>
<accession>A0A515ELS2</accession>
<dbReference type="Proteomes" id="UP000317365">
    <property type="component" value="Chromosome"/>
</dbReference>
<evidence type="ECO:0000256" key="3">
    <source>
        <dbReference type="ARBA" id="ARBA00023125"/>
    </source>
</evidence>
<dbReference type="GO" id="GO:0006351">
    <property type="term" value="P:DNA-templated transcription"/>
    <property type="evidence" value="ECO:0007669"/>
    <property type="project" value="TreeGrafter"/>
</dbReference>
<evidence type="ECO:0000313" key="7">
    <source>
        <dbReference type="Proteomes" id="UP000317365"/>
    </source>
</evidence>